<feature type="non-terminal residue" evidence="1">
    <location>
        <position position="60"/>
    </location>
</feature>
<dbReference type="Proteomes" id="UP000054783">
    <property type="component" value="Unassembled WGS sequence"/>
</dbReference>
<organism evidence="1 2">
    <name type="scientific">Trichinella patagoniensis</name>
    <dbReference type="NCBI Taxonomy" id="990121"/>
    <lineage>
        <taxon>Eukaryota</taxon>
        <taxon>Metazoa</taxon>
        <taxon>Ecdysozoa</taxon>
        <taxon>Nematoda</taxon>
        <taxon>Enoplea</taxon>
        <taxon>Dorylaimia</taxon>
        <taxon>Trichinellida</taxon>
        <taxon>Trichinellidae</taxon>
        <taxon>Trichinella</taxon>
    </lineage>
</organism>
<name>A0A0V0Z1F1_9BILA</name>
<feature type="non-terminal residue" evidence="1">
    <location>
        <position position="1"/>
    </location>
</feature>
<proteinExistence type="predicted"/>
<comment type="caution">
    <text evidence="1">The sequence shown here is derived from an EMBL/GenBank/DDBJ whole genome shotgun (WGS) entry which is preliminary data.</text>
</comment>
<keyword evidence="2" id="KW-1185">Reference proteome</keyword>
<protein>
    <submittedName>
        <fullName evidence="1">Uncharacterized protein</fullName>
    </submittedName>
</protein>
<dbReference type="EMBL" id="JYDQ01000812">
    <property type="protein sequence ID" value="KRY06386.1"/>
    <property type="molecule type" value="Genomic_DNA"/>
</dbReference>
<sequence>LAFGFTTLNRWWKAGGRIAMRLCGGNVPLAGLRFTFGFTTLNRWWRGGGRVLRCDYVVEM</sequence>
<accession>A0A0V0Z1F1</accession>
<gene>
    <name evidence="1" type="ORF">T12_13410</name>
</gene>
<evidence type="ECO:0000313" key="2">
    <source>
        <dbReference type="Proteomes" id="UP000054783"/>
    </source>
</evidence>
<dbReference type="AlphaFoldDB" id="A0A0V0Z1F1"/>
<reference evidence="1 2" key="1">
    <citation type="submission" date="2015-01" db="EMBL/GenBank/DDBJ databases">
        <title>Evolution of Trichinella species and genotypes.</title>
        <authorList>
            <person name="Korhonen P.K."/>
            <person name="Edoardo P."/>
            <person name="Giuseppe L.R."/>
            <person name="Gasser R.B."/>
        </authorList>
    </citation>
    <scope>NUCLEOTIDE SEQUENCE [LARGE SCALE GENOMIC DNA]</scope>
    <source>
        <strain evidence="1">ISS2496</strain>
    </source>
</reference>
<evidence type="ECO:0000313" key="1">
    <source>
        <dbReference type="EMBL" id="KRY06386.1"/>
    </source>
</evidence>